<feature type="domain" description="Pyrrolo-quinoline quinone repeat" evidence="5">
    <location>
        <begin position="174"/>
        <end position="779"/>
    </location>
</feature>
<reference evidence="7" key="1">
    <citation type="journal article" date="2020" name="MBio">
        <title>Horizontal gene transfer to a defensive symbiont with a reduced genome amongst a multipartite beetle microbiome.</title>
        <authorList>
            <person name="Waterworth S.C."/>
            <person name="Florez L.V."/>
            <person name="Rees E.R."/>
            <person name="Hertweck C."/>
            <person name="Kaltenpoth M."/>
            <person name="Kwan J.C."/>
        </authorList>
    </citation>
    <scope>NUCLEOTIDE SEQUENCE [LARGE SCALE GENOMIC DNA]</scope>
</reference>
<evidence type="ECO:0000259" key="5">
    <source>
        <dbReference type="Pfam" id="PF01011"/>
    </source>
</evidence>
<evidence type="ECO:0000313" key="7">
    <source>
        <dbReference type="Proteomes" id="UP000461670"/>
    </source>
</evidence>
<comment type="cofactor">
    <cofactor evidence="1">
        <name>pyrroloquinoline quinone</name>
        <dbReference type="ChEBI" id="CHEBI:58442"/>
    </cofactor>
</comment>
<keyword evidence="3" id="KW-0560">Oxidoreductase</keyword>
<dbReference type="GO" id="GO:0016020">
    <property type="term" value="C:membrane"/>
    <property type="evidence" value="ECO:0007669"/>
    <property type="project" value="InterPro"/>
</dbReference>
<keyword evidence="4" id="KW-1133">Transmembrane helix</keyword>
<accession>A0A7V8JRX8</accession>
<sequence>MSNPPPVVGPRARLLCLSGTVFAVLGLALGAGGAYLAALGGSLYYLITGLALLVTGVLLFKRRGAALLLYALVLLGSTLWALAEVGLDFWQLLPRLDVPFALGLLLLLPAVRRPLQPARVGTAALSATLVVALAAGLAALPRNPTHVDGTLERGLAEVQPEQSQALPPTPEGDWPSYGGTALAQRYSALKQITPDNAGQLAVAWEYHTGDLPGKEDPVEITNQVTPLKVGDTLYLCTPHSVAVALDATTGKEKWRFDPKIQSAAGSFKQWAHMTCRGVSYYDANAYSALDAAAATPKAAAASSCPRRIFLPTADARLIALNADNGSVCTDFGDQGTIHLLTDNLDGRMLPGGYFSTSPSAVTRDLVVIGSHVSDNYSTRESSGVIRAFNVHDGHLVWNWDSGNPEQTEPLPPGQLYSHNSANMWSVISVDEKLGLMYLPMGNQTPDQWGAGRSAGAEKYSASVVALDIASGRVRWHQQFTHHDLWDRDVSGQPTLVDIKTAEGVKPALISADKQGDVYVLDRRDGTPIYPITEKPVAQGALPGDWTAPTQPSSAISFEPPVLTEAAMWGTTPFDQLYCRIRFKQMRYQGPYTPPGLDQSIVHPGNAGVFDWGSTSVDPVRQLLLLNPNSFAFVYKMVPAEEVARRERGASESSGVQPNTGAPYGVEISPFVTPWGLPCQAPSWGWVAAVDLTNGKTVWQKKNGTTRDNAPFGIPLPLGVPGQGGMLTTGGGVVFFGAALDNYLRAFDVTNGRKLFEARLPAGGQATPMSYQGSDGRQYVVIMAGGHGSLGTKMGDSLIAYALPAGAK</sequence>
<dbReference type="PANTHER" id="PTHR32303">
    <property type="entry name" value="QUINOPROTEIN ALCOHOL DEHYDROGENASE (CYTOCHROME C)"/>
    <property type="match status" value="1"/>
</dbReference>
<feature type="transmembrane region" description="Helical" evidence="4">
    <location>
        <begin position="12"/>
        <end position="37"/>
    </location>
</feature>
<dbReference type="PANTHER" id="PTHR32303:SF4">
    <property type="entry name" value="QUINOPROTEIN GLUCOSE DEHYDROGENASE"/>
    <property type="match status" value="1"/>
</dbReference>
<evidence type="ECO:0000313" key="6">
    <source>
        <dbReference type="EMBL" id="KAF1024037.1"/>
    </source>
</evidence>
<dbReference type="AlphaFoldDB" id="A0A7V8JRX8"/>
<evidence type="ECO:0000256" key="1">
    <source>
        <dbReference type="ARBA" id="ARBA00001931"/>
    </source>
</evidence>
<evidence type="ECO:0000256" key="4">
    <source>
        <dbReference type="SAM" id="Phobius"/>
    </source>
</evidence>
<dbReference type="GO" id="GO:0008876">
    <property type="term" value="F:quinoprotein glucose dehydrogenase activity"/>
    <property type="evidence" value="ECO:0007669"/>
    <property type="project" value="TreeGrafter"/>
</dbReference>
<dbReference type="Proteomes" id="UP000461670">
    <property type="component" value="Unassembled WGS sequence"/>
</dbReference>
<dbReference type="CDD" id="cd10280">
    <property type="entry name" value="PQQ_mGDH"/>
    <property type="match status" value="1"/>
</dbReference>
<dbReference type="InterPro" id="IPR018391">
    <property type="entry name" value="PQQ_b-propeller_rpt"/>
</dbReference>
<feature type="transmembrane region" description="Helical" evidence="4">
    <location>
        <begin position="89"/>
        <end position="108"/>
    </location>
</feature>
<comment type="similarity">
    <text evidence="2">Belongs to the bacterial PQQ dehydrogenase family.</text>
</comment>
<feature type="transmembrane region" description="Helical" evidence="4">
    <location>
        <begin position="43"/>
        <end position="60"/>
    </location>
</feature>
<dbReference type="InterPro" id="IPR017511">
    <property type="entry name" value="PQQ_mDH"/>
</dbReference>
<comment type="caution">
    <text evidence="6">The sequence shown here is derived from an EMBL/GenBank/DDBJ whole genome shotgun (WGS) entry which is preliminary data.</text>
</comment>
<keyword evidence="4" id="KW-0812">Transmembrane</keyword>
<keyword evidence="4" id="KW-0472">Membrane</keyword>
<protein>
    <submittedName>
        <fullName evidence="6">Quinoprotein glucose dehydrogenase</fullName>
    </submittedName>
</protein>
<dbReference type="NCBIfam" id="TIGR03074">
    <property type="entry name" value="PQQ_membr_DH"/>
    <property type="match status" value="1"/>
</dbReference>
<evidence type="ECO:0000256" key="2">
    <source>
        <dbReference type="ARBA" id="ARBA00008156"/>
    </source>
</evidence>
<feature type="transmembrane region" description="Helical" evidence="4">
    <location>
        <begin position="120"/>
        <end position="140"/>
    </location>
</feature>
<dbReference type="SUPFAM" id="SSF50998">
    <property type="entry name" value="Quinoprotein alcohol dehydrogenase-like"/>
    <property type="match status" value="1"/>
</dbReference>
<dbReference type="GO" id="GO:0048038">
    <property type="term" value="F:quinone binding"/>
    <property type="evidence" value="ECO:0007669"/>
    <property type="project" value="InterPro"/>
</dbReference>
<dbReference type="SMART" id="SM00564">
    <property type="entry name" value="PQQ"/>
    <property type="match status" value="5"/>
</dbReference>
<dbReference type="Gene3D" id="2.140.10.10">
    <property type="entry name" value="Quinoprotein alcohol dehydrogenase-like superfamily"/>
    <property type="match status" value="2"/>
</dbReference>
<dbReference type="InterPro" id="IPR011047">
    <property type="entry name" value="Quinoprotein_ADH-like_sf"/>
</dbReference>
<proteinExistence type="inferred from homology"/>
<gene>
    <name evidence="6" type="primary">gcd</name>
    <name evidence="6" type="ORF">GAK30_00055</name>
</gene>
<name>A0A7V8JRX8_9BURK</name>
<evidence type="ECO:0000256" key="3">
    <source>
        <dbReference type="ARBA" id="ARBA00023002"/>
    </source>
</evidence>
<feature type="transmembrane region" description="Helical" evidence="4">
    <location>
        <begin position="67"/>
        <end position="83"/>
    </location>
</feature>
<dbReference type="Pfam" id="PF01011">
    <property type="entry name" value="PQQ"/>
    <property type="match status" value="1"/>
</dbReference>
<dbReference type="InterPro" id="IPR002372">
    <property type="entry name" value="PQQ_rpt_dom"/>
</dbReference>
<organism evidence="6 7">
    <name type="scientific">Paracidovorax wautersii</name>
    <dbReference type="NCBI Taxonomy" id="1177982"/>
    <lineage>
        <taxon>Bacteria</taxon>
        <taxon>Pseudomonadati</taxon>
        <taxon>Pseudomonadota</taxon>
        <taxon>Betaproteobacteria</taxon>
        <taxon>Burkholderiales</taxon>
        <taxon>Comamonadaceae</taxon>
        <taxon>Paracidovorax</taxon>
    </lineage>
</organism>
<dbReference type="EMBL" id="WNDQ01000001">
    <property type="protein sequence ID" value="KAF1024037.1"/>
    <property type="molecule type" value="Genomic_DNA"/>
</dbReference>